<evidence type="ECO:0000259" key="13">
    <source>
        <dbReference type="PROSITE" id="PS50240"/>
    </source>
</evidence>
<evidence type="ECO:0000256" key="6">
    <source>
        <dbReference type="ARBA" id="ARBA00022801"/>
    </source>
</evidence>
<dbReference type="GeneID" id="108045516"/>
<dbReference type="PANTHER" id="PTHR24276:SF91">
    <property type="entry name" value="AT26814P-RELATED"/>
    <property type="match status" value="1"/>
</dbReference>
<keyword evidence="9" id="KW-1015">Disulfide bond</keyword>
<reference evidence="14" key="3">
    <citation type="submission" date="2025-05" db="UniProtKB">
        <authorList>
            <consortium name="EnsemblMetazoa"/>
        </authorList>
    </citation>
    <scope>IDENTIFICATION</scope>
</reference>
<dbReference type="PRINTS" id="PR00722">
    <property type="entry name" value="CHYMOTRYPSIN"/>
</dbReference>
<dbReference type="Pfam" id="PF00089">
    <property type="entry name" value="Trypsin"/>
    <property type="match status" value="1"/>
</dbReference>
<proteinExistence type="inferred from homology"/>
<dbReference type="GO" id="GO:0016485">
    <property type="term" value="P:protein processing"/>
    <property type="evidence" value="ECO:0007669"/>
    <property type="project" value="UniProtKB-ARBA"/>
</dbReference>
<dbReference type="Proteomes" id="UP001652680">
    <property type="component" value="Unassembled WGS sequence"/>
</dbReference>
<dbReference type="EC" id="3.4.21.4" evidence="11"/>
<dbReference type="CDD" id="cd00190">
    <property type="entry name" value="Tryp_SPc"/>
    <property type="match status" value="1"/>
</dbReference>
<dbReference type="SUPFAM" id="SSF50494">
    <property type="entry name" value="Trypsin-like serine proteases"/>
    <property type="match status" value="1"/>
</dbReference>
<evidence type="ECO:0000256" key="8">
    <source>
        <dbReference type="ARBA" id="ARBA00023145"/>
    </source>
</evidence>
<protein>
    <recommendedName>
        <fullName evidence="11">trypsin</fullName>
        <ecNumber evidence="11">3.4.21.4</ecNumber>
    </recommendedName>
</protein>
<keyword evidence="15" id="KW-1185">Reference proteome</keyword>
<evidence type="ECO:0000313" key="15">
    <source>
        <dbReference type="Proteomes" id="UP001652680"/>
    </source>
</evidence>
<name>A0A6P4EQJ9_DRORH</name>
<keyword evidence="3" id="KW-0964">Secreted</keyword>
<evidence type="ECO:0000256" key="7">
    <source>
        <dbReference type="ARBA" id="ARBA00022825"/>
    </source>
</evidence>
<evidence type="ECO:0000256" key="9">
    <source>
        <dbReference type="ARBA" id="ARBA00023157"/>
    </source>
</evidence>
<dbReference type="FunFam" id="2.40.10.10:FF:000047">
    <property type="entry name" value="Trypsin eta"/>
    <property type="match status" value="1"/>
</dbReference>
<reference evidence="15" key="1">
    <citation type="journal article" date="2021" name="Elife">
        <title>Highly contiguous assemblies of 101 drosophilid genomes.</title>
        <authorList>
            <person name="Kim B.Y."/>
            <person name="Wang J.R."/>
            <person name="Miller D.E."/>
            <person name="Barmina O."/>
            <person name="Delaney E."/>
            <person name="Thompson A."/>
            <person name="Comeault A.A."/>
            <person name="Peede D."/>
            <person name="D'Agostino E.R."/>
            <person name="Pelaez J."/>
            <person name="Aguilar J.M."/>
            <person name="Haji D."/>
            <person name="Matsunaga T."/>
            <person name="Armstrong E.E."/>
            <person name="Zych M."/>
            <person name="Ogawa Y."/>
            <person name="Stamenkovic-Radak M."/>
            <person name="Jelic M."/>
            <person name="Veselinovic M.S."/>
            <person name="Tanaskovic M."/>
            <person name="Eric P."/>
            <person name="Gao J.J."/>
            <person name="Katoh T.K."/>
            <person name="Toda M.J."/>
            <person name="Watabe H."/>
            <person name="Watada M."/>
            <person name="Davis J.S."/>
            <person name="Moyle L.C."/>
            <person name="Manoli G."/>
            <person name="Bertolini E."/>
            <person name="Kostal V."/>
            <person name="Hawley R.S."/>
            <person name="Takahashi A."/>
            <person name="Jones C.D."/>
            <person name="Price D.K."/>
            <person name="Whiteman N."/>
            <person name="Kopp A."/>
            <person name="Matute D.R."/>
            <person name="Petrov D.A."/>
        </authorList>
    </citation>
    <scope>NUCLEOTIDE SEQUENCE [LARGE SCALE GENOMIC DNA]</scope>
</reference>
<dbReference type="AlphaFoldDB" id="A0A6P4EQJ9"/>
<dbReference type="RefSeq" id="XP_016980367.1">
    <property type="nucleotide sequence ID" value="XM_017124878.1"/>
</dbReference>
<dbReference type="EnsemblMetazoa" id="XM_017124878.2">
    <property type="protein sequence ID" value="XP_016980367.1"/>
    <property type="gene ID" value="LOC108045516"/>
</dbReference>
<dbReference type="PANTHER" id="PTHR24276">
    <property type="entry name" value="POLYSERASE-RELATED"/>
    <property type="match status" value="1"/>
</dbReference>
<dbReference type="InterPro" id="IPR009003">
    <property type="entry name" value="Peptidase_S1_PA"/>
</dbReference>
<feature type="domain" description="Peptidase S1" evidence="13">
    <location>
        <begin position="24"/>
        <end position="245"/>
    </location>
</feature>
<accession>A0A6P4EQJ9</accession>
<organism evidence="16">
    <name type="scientific">Drosophila rhopaloa</name>
    <name type="common">Fruit fly</name>
    <dbReference type="NCBI Taxonomy" id="1041015"/>
    <lineage>
        <taxon>Eukaryota</taxon>
        <taxon>Metazoa</taxon>
        <taxon>Ecdysozoa</taxon>
        <taxon>Arthropoda</taxon>
        <taxon>Hexapoda</taxon>
        <taxon>Insecta</taxon>
        <taxon>Pterygota</taxon>
        <taxon>Neoptera</taxon>
        <taxon>Endopterygota</taxon>
        <taxon>Diptera</taxon>
        <taxon>Brachycera</taxon>
        <taxon>Muscomorpha</taxon>
        <taxon>Ephydroidea</taxon>
        <taxon>Drosophilidae</taxon>
        <taxon>Drosophila</taxon>
        <taxon>Sophophora</taxon>
    </lineage>
</organism>
<reference evidence="16" key="2">
    <citation type="submission" date="2025-04" db="UniProtKB">
        <authorList>
            <consortium name="RefSeq"/>
        </authorList>
    </citation>
    <scope>IDENTIFICATION</scope>
</reference>
<evidence type="ECO:0000256" key="10">
    <source>
        <dbReference type="ARBA" id="ARBA00036320"/>
    </source>
</evidence>
<evidence type="ECO:0000256" key="12">
    <source>
        <dbReference type="SAM" id="SignalP"/>
    </source>
</evidence>
<dbReference type="InterPro" id="IPR043504">
    <property type="entry name" value="Peptidase_S1_PA_chymotrypsin"/>
</dbReference>
<sequence length="255" mass="26919">MLIQWIFLISTVTLGSAGWIQERIVGGHLVPISAVPWQAALLRNGTLNCGAVIYSDQILITAAHCLSNNTSELSIRVGSSIWNYGGQVLEVAGLVVHKDFRVLPNKIVVNDIAVIRVKSSLKMGRSVRSIPLANSSPKNGSSASVSGWGRIGFKESISDSLLEATVDIVDQENCQESYGKGITKELICAAAQGKDSCSLDSGGPLVSGGKLVGIVSFGEGCGDPNYPGVYVNVAELKPWILKAIKSFSCPCTGTI</sequence>
<keyword evidence="7" id="KW-0720">Serine protease</keyword>
<keyword evidence="5 12" id="KW-0732">Signal</keyword>
<dbReference type="SMART" id="SM00020">
    <property type="entry name" value="Tryp_SPc"/>
    <property type="match status" value="1"/>
</dbReference>
<dbReference type="Gene3D" id="2.40.10.10">
    <property type="entry name" value="Trypsin-like serine proteases"/>
    <property type="match status" value="1"/>
</dbReference>
<comment type="subcellular location">
    <subcellularLocation>
        <location evidence="1">Secreted</location>
        <location evidence="1">Extracellular space</location>
    </subcellularLocation>
</comment>
<evidence type="ECO:0000256" key="2">
    <source>
        <dbReference type="ARBA" id="ARBA00007664"/>
    </source>
</evidence>
<evidence type="ECO:0000256" key="4">
    <source>
        <dbReference type="ARBA" id="ARBA00022670"/>
    </source>
</evidence>
<keyword evidence="6" id="KW-0378">Hydrolase</keyword>
<dbReference type="GO" id="GO:0005576">
    <property type="term" value="C:extracellular region"/>
    <property type="evidence" value="ECO:0007669"/>
    <property type="project" value="UniProtKB-SubCell"/>
</dbReference>
<evidence type="ECO:0000256" key="1">
    <source>
        <dbReference type="ARBA" id="ARBA00004239"/>
    </source>
</evidence>
<evidence type="ECO:0000256" key="5">
    <source>
        <dbReference type="ARBA" id="ARBA00022729"/>
    </source>
</evidence>
<comment type="catalytic activity">
    <reaction evidence="10">
        <text>Preferential cleavage: Arg-|-Xaa, Lys-|-Xaa.</text>
        <dbReference type="EC" id="3.4.21.4"/>
    </reaction>
</comment>
<evidence type="ECO:0000256" key="11">
    <source>
        <dbReference type="ARBA" id="ARBA00038868"/>
    </source>
</evidence>
<comment type="similarity">
    <text evidence="2">Belongs to the peptidase S1 family.</text>
</comment>
<dbReference type="InterPro" id="IPR018114">
    <property type="entry name" value="TRYPSIN_HIS"/>
</dbReference>
<dbReference type="PROSITE" id="PS50240">
    <property type="entry name" value="TRYPSIN_DOM"/>
    <property type="match status" value="1"/>
</dbReference>
<dbReference type="InterPro" id="IPR001254">
    <property type="entry name" value="Trypsin_dom"/>
</dbReference>
<feature type="signal peptide" evidence="12">
    <location>
        <begin position="1"/>
        <end position="17"/>
    </location>
</feature>
<keyword evidence="4" id="KW-0645">Protease</keyword>
<dbReference type="GO" id="GO:0004252">
    <property type="term" value="F:serine-type endopeptidase activity"/>
    <property type="evidence" value="ECO:0007669"/>
    <property type="project" value="UniProtKB-EC"/>
</dbReference>
<dbReference type="InterPro" id="IPR001314">
    <property type="entry name" value="Peptidase_S1A"/>
</dbReference>
<evidence type="ECO:0000313" key="14">
    <source>
        <dbReference type="EnsemblMetazoa" id="XP_016980367.1"/>
    </source>
</evidence>
<keyword evidence="8" id="KW-0865">Zymogen</keyword>
<feature type="chain" id="PRO_5028399705" description="trypsin" evidence="12">
    <location>
        <begin position="18"/>
        <end position="255"/>
    </location>
</feature>
<evidence type="ECO:0000313" key="16">
    <source>
        <dbReference type="RefSeq" id="XP_016980367.1"/>
    </source>
</evidence>
<dbReference type="OrthoDB" id="10059102at2759"/>
<evidence type="ECO:0000256" key="3">
    <source>
        <dbReference type="ARBA" id="ARBA00022525"/>
    </source>
</evidence>
<dbReference type="PROSITE" id="PS00134">
    <property type="entry name" value="TRYPSIN_HIS"/>
    <property type="match status" value="1"/>
</dbReference>
<gene>
    <name evidence="16" type="primary">LOC108045516</name>
    <name evidence="14" type="synonym">108045516</name>
</gene>
<dbReference type="InterPro" id="IPR050430">
    <property type="entry name" value="Peptidase_S1"/>
</dbReference>